<dbReference type="EMBL" id="QWEZ01000001">
    <property type="protein sequence ID" value="RRJ84712.1"/>
    <property type="molecule type" value="Genomic_DNA"/>
</dbReference>
<dbReference type="GO" id="GO:0003677">
    <property type="term" value="F:DNA binding"/>
    <property type="evidence" value="ECO:0007669"/>
    <property type="project" value="UniProtKB-KW"/>
</dbReference>
<evidence type="ECO:0000256" key="2">
    <source>
        <dbReference type="ARBA" id="ARBA00023015"/>
    </source>
</evidence>
<dbReference type="Pfam" id="PF00126">
    <property type="entry name" value="HTH_1"/>
    <property type="match status" value="1"/>
</dbReference>
<dbReference type="SUPFAM" id="SSF46785">
    <property type="entry name" value="Winged helix' DNA-binding domain"/>
    <property type="match status" value="1"/>
</dbReference>
<evidence type="ECO:0000256" key="4">
    <source>
        <dbReference type="ARBA" id="ARBA00023163"/>
    </source>
</evidence>
<comment type="similarity">
    <text evidence="1">Belongs to the LysR transcriptional regulatory family.</text>
</comment>
<keyword evidence="4" id="KW-0804">Transcription</keyword>
<dbReference type="InterPro" id="IPR005119">
    <property type="entry name" value="LysR_subst-bd"/>
</dbReference>
<dbReference type="PRINTS" id="PR00039">
    <property type="entry name" value="HTHLYSR"/>
</dbReference>
<evidence type="ECO:0000313" key="7">
    <source>
        <dbReference type="Proteomes" id="UP000280792"/>
    </source>
</evidence>
<dbReference type="PROSITE" id="PS50931">
    <property type="entry name" value="HTH_LYSR"/>
    <property type="match status" value="1"/>
</dbReference>
<dbReference type="RefSeq" id="WP_125015142.1">
    <property type="nucleotide sequence ID" value="NZ_QWEZ01000001.1"/>
</dbReference>
<dbReference type="GO" id="GO:0003700">
    <property type="term" value="F:DNA-binding transcription factor activity"/>
    <property type="evidence" value="ECO:0007669"/>
    <property type="project" value="InterPro"/>
</dbReference>
<evidence type="ECO:0000259" key="5">
    <source>
        <dbReference type="PROSITE" id="PS50931"/>
    </source>
</evidence>
<sequence length="307" mass="34566">MNLSDIDLNLFVVFEAIYNEGNLTRAGQVVGITQPAVSNALSRLRDTFDDQLFIRSSQGMVPTPLAQNIIGAIRQSLQLMRNSVQHGNEFVPAKADKLFRFSMGDLTEALFLPAMFSGLAKVAPRVRIESFQVRRREASKELASGRLDFVIDANLPLDEQLHHVQLYEERYVCVLRKDHPLSVESITPEQYLALDHIQVSSRRSGLGYVDLALGKLGLQRRIALRANYNLMASRVVKKTDMALTIPYSLVANDPDLRVLELPFKGVDPLQCHLYWHDNSEHDASSIWMRSFLTAMALKEFGRGGVQI</sequence>
<dbReference type="SUPFAM" id="SSF53850">
    <property type="entry name" value="Periplasmic binding protein-like II"/>
    <property type="match status" value="1"/>
</dbReference>
<dbReference type="PANTHER" id="PTHR30118">
    <property type="entry name" value="HTH-TYPE TRANSCRIPTIONAL REGULATOR LEUO-RELATED"/>
    <property type="match status" value="1"/>
</dbReference>
<dbReference type="InterPro" id="IPR036390">
    <property type="entry name" value="WH_DNA-bd_sf"/>
</dbReference>
<keyword evidence="3" id="KW-0238">DNA-binding</keyword>
<dbReference type="AlphaFoldDB" id="A0A3P3VPM3"/>
<reference evidence="6 7" key="1">
    <citation type="submission" date="2018-08" db="EMBL/GenBank/DDBJ databases">
        <authorList>
            <person name="Khan S.A."/>
        </authorList>
    </citation>
    <scope>NUCLEOTIDE SEQUENCE [LARGE SCALE GENOMIC DNA]</scope>
    <source>
        <strain evidence="6 7">GTF-13</strain>
    </source>
</reference>
<evidence type="ECO:0000313" key="6">
    <source>
        <dbReference type="EMBL" id="RRJ84712.1"/>
    </source>
</evidence>
<reference evidence="6 7" key="2">
    <citation type="submission" date="2018-12" db="EMBL/GenBank/DDBJ databases">
        <title>Simiduia agarivorans gen. nov., sp. nov., a marine, agarolytic bacterium isolated from shallow coastal water from Keelung, Taiwan.</title>
        <authorList>
            <person name="Shieh W.Y."/>
        </authorList>
    </citation>
    <scope>NUCLEOTIDE SEQUENCE [LARGE SCALE GENOMIC DNA]</scope>
    <source>
        <strain evidence="6 7">GTF-13</strain>
    </source>
</reference>
<feature type="domain" description="HTH lysR-type" evidence="5">
    <location>
        <begin position="6"/>
        <end position="63"/>
    </location>
</feature>
<dbReference type="Proteomes" id="UP000280792">
    <property type="component" value="Unassembled WGS sequence"/>
</dbReference>
<dbReference type="CDD" id="cd08417">
    <property type="entry name" value="PBP2_Nitroaromatics_like"/>
    <property type="match status" value="1"/>
</dbReference>
<dbReference type="InterPro" id="IPR036388">
    <property type="entry name" value="WH-like_DNA-bd_sf"/>
</dbReference>
<dbReference type="InterPro" id="IPR037402">
    <property type="entry name" value="YidZ_PBP2"/>
</dbReference>
<proteinExistence type="inferred from homology"/>
<dbReference type="PANTHER" id="PTHR30118:SF15">
    <property type="entry name" value="TRANSCRIPTIONAL REGULATORY PROTEIN"/>
    <property type="match status" value="1"/>
</dbReference>
<dbReference type="Pfam" id="PF03466">
    <property type="entry name" value="LysR_substrate"/>
    <property type="match status" value="1"/>
</dbReference>
<evidence type="ECO:0000256" key="3">
    <source>
        <dbReference type="ARBA" id="ARBA00023125"/>
    </source>
</evidence>
<accession>A0A3P3VPM3</accession>
<dbReference type="Gene3D" id="3.40.190.10">
    <property type="entry name" value="Periplasmic binding protein-like II"/>
    <property type="match status" value="2"/>
</dbReference>
<evidence type="ECO:0000256" key="1">
    <source>
        <dbReference type="ARBA" id="ARBA00009437"/>
    </source>
</evidence>
<gene>
    <name evidence="6" type="ORF">D0544_06310</name>
</gene>
<dbReference type="InterPro" id="IPR000847">
    <property type="entry name" value="LysR_HTH_N"/>
</dbReference>
<comment type="caution">
    <text evidence="6">The sequence shown here is derived from an EMBL/GenBank/DDBJ whole genome shotgun (WGS) entry which is preliminary data.</text>
</comment>
<dbReference type="Gene3D" id="1.10.10.10">
    <property type="entry name" value="Winged helix-like DNA-binding domain superfamily/Winged helix DNA-binding domain"/>
    <property type="match status" value="1"/>
</dbReference>
<protein>
    <submittedName>
        <fullName evidence="6">LysR family transcriptional regulator</fullName>
    </submittedName>
</protein>
<dbReference type="InterPro" id="IPR050389">
    <property type="entry name" value="LysR-type_TF"/>
</dbReference>
<keyword evidence="2" id="KW-0805">Transcription regulation</keyword>
<organism evidence="6 7">
    <name type="scientific">Aestuariirhabdus litorea</name>
    <dbReference type="NCBI Taxonomy" id="2528527"/>
    <lineage>
        <taxon>Bacteria</taxon>
        <taxon>Pseudomonadati</taxon>
        <taxon>Pseudomonadota</taxon>
        <taxon>Gammaproteobacteria</taxon>
        <taxon>Oceanospirillales</taxon>
        <taxon>Aestuariirhabdaceae</taxon>
        <taxon>Aestuariirhabdus</taxon>
    </lineage>
</organism>
<keyword evidence="7" id="KW-1185">Reference proteome</keyword>
<name>A0A3P3VPM3_9GAMM</name>